<dbReference type="AlphaFoldDB" id="A0AAU7JPJ4"/>
<dbReference type="GO" id="GO:0006310">
    <property type="term" value="P:DNA recombination"/>
    <property type="evidence" value="ECO:0007669"/>
    <property type="project" value="UniProtKB-KW"/>
</dbReference>
<dbReference type="RefSeq" id="WP_406829738.1">
    <property type="nucleotide sequence ID" value="NZ_CP157483.1"/>
</dbReference>
<reference evidence="6" key="1">
    <citation type="submission" date="2024-05" db="EMBL/GenBank/DDBJ databases">
        <authorList>
            <person name="Kim S."/>
            <person name="Heo J."/>
            <person name="Choi H."/>
            <person name="Choi Y."/>
            <person name="Kwon S.-W."/>
            <person name="Kim Y."/>
        </authorList>
    </citation>
    <scope>NUCLEOTIDE SEQUENCE</scope>
    <source>
        <strain evidence="6">KACC 23699</strain>
    </source>
</reference>
<dbReference type="EMBL" id="CP157483">
    <property type="protein sequence ID" value="XBO42332.1"/>
    <property type="molecule type" value="Genomic_DNA"/>
</dbReference>
<organism evidence="6">
    <name type="scientific">Pedococcus sp. KACC 23699</name>
    <dbReference type="NCBI Taxonomy" id="3149228"/>
    <lineage>
        <taxon>Bacteria</taxon>
        <taxon>Bacillati</taxon>
        <taxon>Actinomycetota</taxon>
        <taxon>Actinomycetes</taxon>
        <taxon>Micrococcales</taxon>
        <taxon>Intrasporangiaceae</taxon>
        <taxon>Pedococcus</taxon>
    </lineage>
</organism>
<comment type="function">
    <text evidence="1">Involved in DNA recombination.</text>
</comment>
<dbReference type="PANTHER" id="PTHR30563">
    <property type="entry name" value="DNA RECOMBINATION PROTEIN RMUC"/>
    <property type="match status" value="1"/>
</dbReference>
<dbReference type="InterPro" id="IPR003798">
    <property type="entry name" value="DNA_recombination_RmuC"/>
</dbReference>
<evidence type="ECO:0000256" key="3">
    <source>
        <dbReference type="ARBA" id="ARBA00023054"/>
    </source>
</evidence>
<sequence length="410" mass="44216">MELVLTLMVGLALGAVVAVAVCRQLGVARGAGVAAERDLLRERVIDLEAALSDDAQTAAALGPLRDALGRVEQQVGTLERDRTHQYAALEQTMAQVHASTSALGRQTQSLAGSLNASTVRGAWGEVQLRRVLEHAGLLARCDFDEQVHRVSRHDRQVRPDVVVRLPGQKFLVVDSKAPMVAFLKAQAEDLPADERTRLLREHASHLQGHVRALAAKDYWSAFESSPEMVVCFVPSEAMLSAALTADPSLHEDAMARRVVLVGPGALMALLRTVAFTWQQDALTANARELMAVGRELYARLGTLGAHTARMGGALQRSVEAYNQMVGALESRVLVTARRMHELEIVEDDLPVARPVEVGPRVLTAVELLDAATAQDARPQLDLSAQSLGRDPAVFGRDAAGPRWTGNESTA</sequence>
<evidence type="ECO:0000256" key="1">
    <source>
        <dbReference type="ARBA" id="ARBA00003416"/>
    </source>
</evidence>
<gene>
    <name evidence="6" type="ORF">ABEG17_12155</name>
</gene>
<evidence type="ECO:0000256" key="4">
    <source>
        <dbReference type="ARBA" id="ARBA00023172"/>
    </source>
</evidence>
<keyword evidence="3" id="KW-0175">Coiled coil</keyword>
<dbReference type="PANTHER" id="PTHR30563:SF0">
    <property type="entry name" value="DNA RECOMBINATION PROTEIN RMUC"/>
    <property type="match status" value="1"/>
</dbReference>
<evidence type="ECO:0000313" key="6">
    <source>
        <dbReference type="EMBL" id="XBO42332.1"/>
    </source>
</evidence>
<keyword evidence="4" id="KW-0233">DNA recombination</keyword>
<proteinExistence type="inferred from homology"/>
<name>A0AAU7JPJ4_9MICO</name>
<feature type="region of interest" description="Disordered" evidence="5">
    <location>
        <begin position="391"/>
        <end position="410"/>
    </location>
</feature>
<comment type="similarity">
    <text evidence="2">Belongs to the RmuC family.</text>
</comment>
<accession>A0AAU7JPJ4</accession>
<dbReference type="Pfam" id="PF02646">
    <property type="entry name" value="RmuC"/>
    <property type="match status" value="1"/>
</dbReference>
<evidence type="ECO:0000256" key="2">
    <source>
        <dbReference type="ARBA" id="ARBA00009840"/>
    </source>
</evidence>
<protein>
    <submittedName>
        <fullName evidence="6">DNA recombination protein RmuC</fullName>
    </submittedName>
</protein>
<evidence type="ECO:0000256" key="5">
    <source>
        <dbReference type="SAM" id="MobiDB-lite"/>
    </source>
</evidence>